<feature type="region of interest" description="Disordered" evidence="2">
    <location>
        <begin position="1"/>
        <end position="24"/>
    </location>
</feature>
<organism evidence="3 4">
    <name type="scientific">Purpureocillium lilacinum</name>
    <name type="common">Paecilomyces lilacinus</name>
    <dbReference type="NCBI Taxonomy" id="33203"/>
    <lineage>
        <taxon>Eukaryota</taxon>
        <taxon>Fungi</taxon>
        <taxon>Dikarya</taxon>
        <taxon>Ascomycota</taxon>
        <taxon>Pezizomycotina</taxon>
        <taxon>Sordariomycetes</taxon>
        <taxon>Hypocreomycetidae</taxon>
        <taxon>Hypocreales</taxon>
        <taxon>Ophiocordycipitaceae</taxon>
        <taxon>Purpureocillium</taxon>
    </lineage>
</organism>
<evidence type="ECO:0008006" key="5">
    <source>
        <dbReference type="Google" id="ProtNLM"/>
    </source>
</evidence>
<evidence type="ECO:0000256" key="1">
    <source>
        <dbReference type="ARBA" id="ARBA00007073"/>
    </source>
</evidence>
<evidence type="ECO:0000256" key="2">
    <source>
        <dbReference type="SAM" id="MobiDB-lite"/>
    </source>
</evidence>
<protein>
    <recommendedName>
        <fullName evidence="5">Transcription factor Pcc1</fullName>
    </recommendedName>
</protein>
<reference evidence="3 4" key="1">
    <citation type="journal article" date="2024" name="Microbiol. Resour. Announc.">
        <title>Genome annotations for the ascomycete fungi Trichoderma harzianum, Trichoderma aggressivum, and Purpureocillium lilacinum.</title>
        <authorList>
            <person name="Beijen E.P.W."/>
            <person name="Ohm R.A."/>
        </authorList>
    </citation>
    <scope>NUCLEOTIDE SEQUENCE [LARGE SCALE GENOMIC DNA]</scope>
    <source>
        <strain evidence="3 4">CBS 150709</strain>
    </source>
</reference>
<sequence length="496" mass="52497">MEEKKSNGDVEGGTGPTCGKGTKTSTGVWRAFTMFLYGAATTGGQSGRRQATGDSIGGGTTAQAGDRRSRPLQVSQLLFCQALSHPPAQNRAPVRPPRRWVGPRRQGNHHPSGLRWQAAWPRSGRWAVPSTGVAAVRPTGGTTTAWLPLQPYLGLQQVSSRLAAPSPPTAGRLRHTGTRLLCHTQPSCFCCKACFCPSCGLGRPARCSGTSGSKSSSPKHPILAGSRSRGALSGPLSHTHTSLCSRLIQRAPGLRCPALESSSRDDGACDADADDDKTSHANPEPKRIPPTAFLPLSRVSTAHHNSGRAQPSSLTLGRPAETDDGPCRERAPPPPAKCFAGRSHGHDHDHSSAARISGRRCSLPLLNVRPAFARPPAPPRDPSSAPGSALRVPLPSARLASTALRALEVDPELSPLVRRQLSVEAAAPAAAAADADDDAALKVLHVDYQATTNRMLRVAVNSFLDSLKLVLEVMEQLDVDVLAEQHQRQLRQGPPT</sequence>
<proteinExistence type="inferred from homology"/>
<gene>
    <name evidence="3" type="ORF">Purlil1_9884</name>
</gene>
<feature type="compositionally biased region" description="Basic and acidic residues" evidence="2">
    <location>
        <begin position="276"/>
        <end position="287"/>
    </location>
</feature>
<evidence type="ECO:0000313" key="4">
    <source>
        <dbReference type="Proteomes" id="UP001287286"/>
    </source>
</evidence>
<feature type="compositionally biased region" description="Basic residues" evidence="2">
    <location>
        <begin position="96"/>
        <end position="108"/>
    </location>
</feature>
<comment type="caution">
    <text evidence="3">The sequence shown here is derived from an EMBL/GenBank/DDBJ whole genome shotgun (WGS) entry which is preliminary data.</text>
</comment>
<accession>A0ABR0BNW7</accession>
<evidence type="ECO:0000313" key="3">
    <source>
        <dbReference type="EMBL" id="KAK4085724.1"/>
    </source>
</evidence>
<feature type="compositionally biased region" description="Polar residues" evidence="2">
    <location>
        <begin position="298"/>
        <end position="315"/>
    </location>
</feature>
<dbReference type="EMBL" id="JAWRVI010000047">
    <property type="protein sequence ID" value="KAK4085724.1"/>
    <property type="molecule type" value="Genomic_DNA"/>
</dbReference>
<name>A0ABR0BNW7_PURLI</name>
<dbReference type="PANTHER" id="PTHR31283:SF5">
    <property type="entry name" value="EKC_KEOPS COMPLEX SUBUNIT LAGE3"/>
    <property type="match status" value="1"/>
</dbReference>
<dbReference type="Gene3D" id="3.30.310.50">
    <property type="entry name" value="Alpha-D-phosphohexomutase, C-terminal domain"/>
    <property type="match status" value="1"/>
</dbReference>
<dbReference type="Proteomes" id="UP001287286">
    <property type="component" value="Unassembled WGS sequence"/>
</dbReference>
<feature type="region of interest" description="Disordered" evidence="2">
    <location>
        <begin position="257"/>
        <end position="334"/>
    </location>
</feature>
<dbReference type="Pfam" id="PF09341">
    <property type="entry name" value="Pcc1"/>
    <property type="match status" value="1"/>
</dbReference>
<feature type="region of interest" description="Disordered" evidence="2">
    <location>
        <begin position="42"/>
        <end position="69"/>
    </location>
</feature>
<feature type="region of interest" description="Disordered" evidence="2">
    <location>
        <begin position="86"/>
        <end position="114"/>
    </location>
</feature>
<feature type="region of interest" description="Disordered" evidence="2">
    <location>
        <begin position="207"/>
        <end position="237"/>
    </location>
</feature>
<dbReference type="PANTHER" id="PTHR31283">
    <property type="entry name" value="EKC/KEOPS COMPLEX SUBUNIT PCC1 FAMILY MEMBER"/>
    <property type="match status" value="1"/>
</dbReference>
<dbReference type="InterPro" id="IPR015419">
    <property type="entry name" value="CTAG/Pcc1"/>
</dbReference>
<keyword evidence="4" id="KW-1185">Reference proteome</keyword>
<comment type="similarity">
    <text evidence="1">Belongs to the CTAG/PCC1 family.</text>
</comment>